<dbReference type="InterPro" id="IPR036890">
    <property type="entry name" value="HATPase_C_sf"/>
</dbReference>
<evidence type="ECO:0000313" key="9">
    <source>
        <dbReference type="Proteomes" id="UP000005324"/>
    </source>
</evidence>
<dbReference type="GO" id="GO:0004673">
    <property type="term" value="F:protein histidine kinase activity"/>
    <property type="evidence" value="ECO:0007669"/>
    <property type="project" value="UniProtKB-EC"/>
</dbReference>
<comment type="caution">
    <text evidence="8">The sequence shown here is derived from an EMBL/GenBank/DDBJ whole genome shotgun (WGS) entry which is preliminary data.</text>
</comment>
<sequence>PWREGGRLCIAPGEATPLRPAQAQSLVIALTELAGNAARHGALSAGGRVSLRWGRPAEGLLCLCWREQGGPRLAGPPPHRGFGLRFLERGLARDLGPGAQVRMEFSAEGLRCEIRFPAPASRDQTEASPRAA</sequence>
<keyword evidence="3" id="KW-0597">Phosphoprotein</keyword>
<dbReference type="PANTHER" id="PTHR41523">
    <property type="entry name" value="TWO-COMPONENT SYSTEM SENSOR PROTEIN"/>
    <property type="match status" value="1"/>
</dbReference>
<protein>
    <recommendedName>
        <fullName evidence="2">histidine kinase</fullName>
        <ecNumber evidence="2">2.7.13.3</ecNumber>
    </recommendedName>
</protein>
<evidence type="ECO:0000256" key="6">
    <source>
        <dbReference type="ARBA" id="ARBA00022777"/>
    </source>
</evidence>
<evidence type="ECO:0000313" key="8">
    <source>
        <dbReference type="EMBL" id="EFH12636.1"/>
    </source>
</evidence>
<evidence type="ECO:0000256" key="5">
    <source>
        <dbReference type="ARBA" id="ARBA00022741"/>
    </source>
</evidence>
<gene>
    <name evidence="8" type="ORF">HMPREF0731_1146</name>
</gene>
<evidence type="ECO:0000256" key="3">
    <source>
        <dbReference type="ARBA" id="ARBA00022553"/>
    </source>
</evidence>
<keyword evidence="9" id="KW-1185">Reference proteome</keyword>
<keyword evidence="7" id="KW-0067">ATP-binding</keyword>
<dbReference type="Gene3D" id="3.30.565.10">
    <property type="entry name" value="Histidine kinase-like ATPase, C-terminal domain"/>
    <property type="match status" value="1"/>
</dbReference>
<evidence type="ECO:0000256" key="2">
    <source>
        <dbReference type="ARBA" id="ARBA00012438"/>
    </source>
</evidence>
<organism evidence="8 9">
    <name type="scientific">Pseudoroseomonas cervicalis ATCC 49957</name>
    <dbReference type="NCBI Taxonomy" id="525371"/>
    <lineage>
        <taxon>Bacteria</taxon>
        <taxon>Pseudomonadati</taxon>
        <taxon>Pseudomonadota</taxon>
        <taxon>Alphaproteobacteria</taxon>
        <taxon>Acetobacterales</taxon>
        <taxon>Roseomonadaceae</taxon>
        <taxon>Roseomonas</taxon>
    </lineage>
</organism>
<dbReference type="EC" id="2.7.13.3" evidence="2"/>
<keyword evidence="6" id="KW-0418">Kinase</keyword>
<reference evidence="8 9" key="1">
    <citation type="submission" date="2010-04" db="EMBL/GenBank/DDBJ databases">
        <authorList>
            <person name="Qin X."/>
            <person name="Bachman B."/>
            <person name="Battles P."/>
            <person name="Bell A."/>
            <person name="Bess C."/>
            <person name="Bickham C."/>
            <person name="Chaboub L."/>
            <person name="Chen D."/>
            <person name="Coyle M."/>
            <person name="Deiros D.R."/>
            <person name="Dinh H."/>
            <person name="Forbes L."/>
            <person name="Fowler G."/>
            <person name="Francisco L."/>
            <person name="Fu Q."/>
            <person name="Gubbala S."/>
            <person name="Hale W."/>
            <person name="Han Y."/>
            <person name="Hemphill L."/>
            <person name="Highlander S.K."/>
            <person name="Hirani K."/>
            <person name="Hogues M."/>
            <person name="Jackson L."/>
            <person name="Jakkamsetti A."/>
            <person name="Javaid M."/>
            <person name="Jiang H."/>
            <person name="Korchina V."/>
            <person name="Kovar C."/>
            <person name="Lara F."/>
            <person name="Lee S."/>
            <person name="Mata R."/>
            <person name="Mathew T."/>
            <person name="Moen C."/>
            <person name="Morales K."/>
            <person name="Munidasa M."/>
            <person name="Nazareth L."/>
            <person name="Ngo R."/>
            <person name="Nguyen L."/>
            <person name="Okwuonu G."/>
            <person name="Ongeri F."/>
            <person name="Patil S."/>
            <person name="Petrosino J."/>
            <person name="Pham C."/>
            <person name="Pham P."/>
            <person name="Pu L.-L."/>
            <person name="Puazo M."/>
            <person name="Raj R."/>
            <person name="Reid J."/>
            <person name="Rouhana J."/>
            <person name="Saada N."/>
            <person name="Shang Y."/>
            <person name="Simmons D."/>
            <person name="Thornton R."/>
            <person name="Warren J."/>
            <person name="Weissenberger G."/>
            <person name="Zhang J."/>
            <person name="Zhang L."/>
            <person name="Zhou C."/>
            <person name="Zhu D."/>
            <person name="Muzny D."/>
            <person name="Worley K."/>
            <person name="Gibbs R."/>
        </authorList>
    </citation>
    <scope>NUCLEOTIDE SEQUENCE [LARGE SCALE GENOMIC DNA]</scope>
    <source>
        <strain evidence="8 9">ATCC 49957</strain>
    </source>
</reference>
<name>D5RJ86_9PROT</name>
<evidence type="ECO:0000256" key="7">
    <source>
        <dbReference type="ARBA" id="ARBA00022840"/>
    </source>
</evidence>
<evidence type="ECO:0000256" key="4">
    <source>
        <dbReference type="ARBA" id="ARBA00022679"/>
    </source>
</evidence>
<dbReference type="HOGENOM" id="CLU_1921631_0_0_5"/>
<dbReference type="Proteomes" id="UP000005324">
    <property type="component" value="Unassembled WGS sequence"/>
</dbReference>
<keyword evidence="4" id="KW-0808">Transferase</keyword>
<dbReference type="PANTHER" id="PTHR41523:SF7">
    <property type="entry name" value="HISTIDINE KINASE"/>
    <property type="match status" value="1"/>
</dbReference>
<comment type="catalytic activity">
    <reaction evidence="1">
        <text>ATP + protein L-histidine = ADP + protein N-phospho-L-histidine.</text>
        <dbReference type="EC" id="2.7.13.3"/>
    </reaction>
</comment>
<dbReference type="EMBL" id="ADVL01000189">
    <property type="protein sequence ID" value="EFH12636.1"/>
    <property type="molecule type" value="Genomic_DNA"/>
</dbReference>
<accession>D5RJ86</accession>
<dbReference type="AlphaFoldDB" id="D5RJ86"/>
<evidence type="ECO:0000256" key="1">
    <source>
        <dbReference type="ARBA" id="ARBA00000085"/>
    </source>
</evidence>
<dbReference type="GO" id="GO:0005524">
    <property type="term" value="F:ATP binding"/>
    <property type="evidence" value="ECO:0007669"/>
    <property type="project" value="UniProtKB-KW"/>
</dbReference>
<keyword evidence="5" id="KW-0547">Nucleotide-binding</keyword>
<proteinExistence type="predicted"/>
<feature type="non-terminal residue" evidence="8">
    <location>
        <position position="1"/>
    </location>
</feature>